<gene>
    <name evidence="2" type="ORF">GBG19_10610</name>
</gene>
<dbReference type="Gene3D" id="3.40.50.2000">
    <property type="entry name" value="Glycogen Phosphorylase B"/>
    <property type="match status" value="2"/>
</dbReference>
<organism evidence="2 3">
    <name type="scientific">Poseidonibacter ostreae</name>
    <dbReference type="NCBI Taxonomy" id="2654171"/>
    <lineage>
        <taxon>Bacteria</taxon>
        <taxon>Pseudomonadati</taxon>
        <taxon>Campylobacterota</taxon>
        <taxon>Epsilonproteobacteria</taxon>
        <taxon>Campylobacterales</taxon>
        <taxon>Arcobacteraceae</taxon>
        <taxon>Poseidonibacter</taxon>
    </lineage>
</organism>
<dbReference type="RefSeq" id="WP_152279783.1">
    <property type="nucleotide sequence ID" value="NZ_WFKK01000032.1"/>
</dbReference>
<dbReference type="Pfam" id="PF13439">
    <property type="entry name" value="Glyco_transf_4"/>
    <property type="match status" value="1"/>
</dbReference>
<evidence type="ECO:0000259" key="1">
    <source>
        <dbReference type="Pfam" id="PF13439"/>
    </source>
</evidence>
<comment type="caution">
    <text evidence="2">The sequence shown here is derived from an EMBL/GenBank/DDBJ whole genome shotgun (WGS) entry which is preliminary data.</text>
</comment>
<name>A0A6L4WQT5_9BACT</name>
<dbReference type="EMBL" id="WFKK01000032">
    <property type="protein sequence ID" value="KAB7887408.1"/>
    <property type="molecule type" value="Genomic_DNA"/>
</dbReference>
<feature type="domain" description="Glycosyltransferase subfamily 4-like N-terminal" evidence="1">
    <location>
        <begin position="13"/>
        <end position="214"/>
    </location>
</feature>
<evidence type="ECO:0000313" key="3">
    <source>
        <dbReference type="Proteomes" id="UP000472839"/>
    </source>
</evidence>
<dbReference type="AlphaFoldDB" id="A0A6L4WQT5"/>
<dbReference type="Proteomes" id="UP000472839">
    <property type="component" value="Unassembled WGS sequence"/>
</dbReference>
<dbReference type="InterPro" id="IPR028098">
    <property type="entry name" value="Glyco_trans_4-like_N"/>
</dbReference>
<dbReference type="GO" id="GO:0016757">
    <property type="term" value="F:glycosyltransferase activity"/>
    <property type="evidence" value="ECO:0007669"/>
    <property type="project" value="UniProtKB-ARBA"/>
</dbReference>
<accession>A0A6L4WQT5</accession>
<dbReference type="SUPFAM" id="SSF53756">
    <property type="entry name" value="UDP-Glycosyltransferase/glycogen phosphorylase"/>
    <property type="match status" value="1"/>
</dbReference>
<sequence length="290" mass="34033">MKILHLSTNDLHGGAAKAAYRLHKELIKCDIESIMLVQNKQSGDKNVIGPKNKFRKFLNLMRPTIDRILLKLTNKNCREQRSLNILPSITYKKIKEINPDIIHIHWIGGGFIPIEEIRKYDKPIVWTLHDMWAFSGAEHILSNKGCYKHGYFSKECKKTNRCLLDKFIWYRKKRSWKKLDIQFVAPSDWMLLCVQNSFFSNKKNLLIHHGVDTDVFKPLEKSIAREILNLPQNKEIILFGAVHPDQEHKGFKYLQESLEHIKKQNVVLCVFGDASENYFDSLEIDFWKIE</sequence>
<proteinExistence type="predicted"/>
<reference evidence="2 3" key="1">
    <citation type="submission" date="2019-10" db="EMBL/GenBank/DDBJ databases">
        <title>Poseidonibacter ostreae sp. nov., isolated from the gut of the Ostrea denselamellosa.</title>
        <authorList>
            <person name="Choi A."/>
        </authorList>
    </citation>
    <scope>NUCLEOTIDE SEQUENCE [LARGE SCALE GENOMIC DNA]</scope>
    <source>
        <strain evidence="2 3">SJOD-M-33</strain>
    </source>
</reference>
<evidence type="ECO:0000313" key="2">
    <source>
        <dbReference type="EMBL" id="KAB7887408.1"/>
    </source>
</evidence>
<protein>
    <submittedName>
        <fullName evidence="2">Glycosyltransferase</fullName>
    </submittedName>
</protein>